<dbReference type="InterPro" id="IPR025548">
    <property type="entry name" value="YfkD"/>
</dbReference>
<evidence type="ECO:0000313" key="2">
    <source>
        <dbReference type="Proteomes" id="UP001057753"/>
    </source>
</evidence>
<dbReference type="AlphaFoldDB" id="A0A9Q4B2R8"/>
<organism evidence="1 2">
    <name type="scientific">Salipaludibacillus agaradhaerens</name>
    <name type="common">Bacillus agaradhaerens</name>
    <dbReference type="NCBI Taxonomy" id="76935"/>
    <lineage>
        <taxon>Bacteria</taxon>
        <taxon>Bacillati</taxon>
        <taxon>Bacillota</taxon>
        <taxon>Bacilli</taxon>
        <taxon>Bacillales</taxon>
        <taxon>Bacillaceae</taxon>
    </lineage>
</organism>
<keyword evidence="2" id="KW-1185">Reference proteome</keyword>
<sequence>MTVITGLLVCLFIVTTLSPFITYAESGQQTKKSKSDQIPESVIDITKENTYPNPTQDVPRLQPSKLTSQLLNSTDIKIDNPDLIKMMNESTIKSSKIGIGTNISIYLGEWPLSYESEDTMVNWDFEKINTNMVDNRGGSDKKKIQFNQQQQKRVKGGLTADMSDAEMVKKMMLKEAAERTKLPLSFSTTIGFGTQTDRVYDVAPKTMGYLMAYAPAVNEKGKITYGEVYLKVKRGNAALEIKNVTRQGVGAWIPIQDYLNLKLESTKQPR</sequence>
<gene>
    <name evidence="1" type="ORF">HXA33_12385</name>
</gene>
<dbReference type="Pfam" id="PF14167">
    <property type="entry name" value="YfkD"/>
    <property type="match status" value="1"/>
</dbReference>
<reference evidence="1" key="1">
    <citation type="submission" date="2020-06" db="EMBL/GenBank/DDBJ databases">
        <title>Insight into the genomes of haloalkaliphilic bacilli from Kenyan soda lakes.</title>
        <authorList>
            <person name="Mwirichia R."/>
            <person name="Villamizar G.C."/>
            <person name="Poehlein A."/>
            <person name="Mugweru J."/>
            <person name="Kipnyargis A."/>
            <person name="Kiplimo D."/>
            <person name="Orwa P."/>
            <person name="Daniel R."/>
        </authorList>
    </citation>
    <scope>NUCLEOTIDE SEQUENCE</scope>
    <source>
        <strain evidence="1">B1096_S55</strain>
    </source>
</reference>
<dbReference type="Proteomes" id="UP001057753">
    <property type="component" value="Unassembled WGS sequence"/>
</dbReference>
<proteinExistence type="predicted"/>
<accession>A0A9Q4B2R8</accession>
<protein>
    <submittedName>
        <fullName evidence="1">YfkD family protein</fullName>
    </submittedName>
</protein>
<evidence type="ECO:0000313" key="1">
    <source>
        <dbReference type="EMBL" id="MCR6097343.1"/>
    </source>
</evidence>
<comment type="caution">
    <text evidence="1">The sequence shown here is derived from an EMBL/GenBank/DDBJ whole genome shotgun (WGS) entry which is preliminary data.</text>
</comment>
<dbReference type="EMBL" id="JABXYM010000001">
    <property type="protein sequence ID" value="MCR6097343.1"/>
    <property type="molecule type" value="Genomic_DNA"/>
</dbReference>
<name>A0A9Q4B2R8_SALAG</name>